<comment type="subcellular location">
    <subcellularLocation>
        <location evidence="1 7">Cell membrane</location>
        <topology evidence="1 7">Multi-pass membrane protein</topology>
    </subcellularLocation>
</comment>
<dbReference type="CDD" id="cd06261">
    <property type="entry name" value="TM_PBP2"/>
    <property type="match status" value="1"/>
</dbReference>
<dbReference type="InterPro" id="IPR035906">
    <property type="entry name" value="MetI-like_sf"/>
</dbReference>
<evidence type="ECO:0000256" key="4">
    <source>
        <dbReference type="ARBA" id="ARBA00022692"/>
    </source>
</evidence>
<evidence type="ECO:0000256" key="6">
    <source>
        <dbReference type="ARBA" id="ARBA00023136"/>
    </source>
</evidence>
<gene>
    <name evidence="9" type="ORF">H8706_09740</name>
</gene>
<keyword evidence="2 7" id="KW-0813">Transport</keyword>
<feature type="transmembrane region" description="Helical" evidence="7">
    <location>
        <begin position="216"/>
        <end position="237"/>
    </location>
</feature>
<dbReference type="GO" id="GO:0055085">
    <property type="term" value="P:transmembrane transport"/>
    <property type="evidence" value="ECO:0007669"/>
    <property type="project" value="InterPro"/>
</dbReference>
<dbReference type="InterPro" id="IPR000515">
    <property type="entry name" value="MetI-like"/>
</dbReference>
<dbReference type="EMBL" id="JACRTE010000015">
    <property type="protein sequence ID" value="MBC8597147.1"/>
    <property type="molecule type" value="Genomic_DNA"/>
</dbReference>
<accession>A0A926INH5</accession>
<organism evidence="9 10">
    <name type="scientific">Qingrenia yutianensis</name>
    <dbReference type="NCBI Taxonomy" id="2763676"/>
    <lineage>
        <taxon>Bacteria</taxon>
        <taxon>Bacillati</taxon>
        <taxon>Bacillota</taxon>
        <taxon>Clostridia</taxon>
        <taxon>Eubacteriales</taxon>
        <taxon>Oscillospiraceae</taxon>
        <taxon>Qingrenia</taxon>
    </lineage>
</organism>
<keyword evidence="6 7" id="KW-0472">Membrane</keyword>
<dbReference type="Pfam" id="PF00528">
    <property type="entry name" value="BPD_transp_1"/>
    <property type="match status" value="1"/>
</dbReference>
<evidence type="ECO:0000256" key="7">
    <source>
        <dbReference type="RuleBase" id="RU363032"/>
    </source>
</evidence>
<proteinExistence type="inferred from homology"/>
<evidence type="ECO:0000256" key="1">
    <source>
        <dbReference type="ARBA" id="ARBA00004651"/>
    </source>
</evidence>
<evidence type="ECO:0000313" key="10">
    <source>
        <dbReference type="Proteomes" id="UP000647416"/>
    </source>
</evidence>
<keyword evidence="5 7" id="KW-1133">Transmembrane helix</keyword>
<feature type="transmembrane region" description="Helical" evidence="7">
    <location>
        <begin position="90"/>
        <end position="110"/>
    </location>
</feature>
<comment type="similarity">
    <text evidence="7">Belongs to the binding-protein-dependent transport system permease family.</text>
</comment>
<feature type="domain" description="ABC transmembrane type-1" evidence="8">
    <location>
        <begin position="84"/>
        <end position="302"/>
    </location>
</feature>
<dbReference type="PROSITE" id="PS50928">
    <property type="entry name" value="ABC_TM1"/>
    <property type="match status" value="1"/>
</dbReference>
<feature type="transmembrane region" description="Helical" evidence="7">
    <location>
        <begin position="171"/>
        <end position="195"/>
    </location>
</feature>
<keyword evidence="10" id="KW-1185">Reference proteome</keyword>
<dbReference type="InterPro" id="IPR051393">
    <property type="entry name" value="ABC_transporter_permease"/>
</dbReference>
<evidence type="ECO:0000313" key="9">
    <source>
        <dbReference type="EMBL" id="MBC8597147.1"/>
    </source>
</evidence>
<dbReference type="PANTHER" id="PTHR30193">
    <property type="entry name" value="ABC TRANSPORTER PERMEASE PROTEIN"/>
    <property type="match status" value="1"/>
</dbReference>
<keyword evidence="4 7" id="KW-0812">Transmembrane</keyword>
<evidence type="ECO:0000256" key="2">
    <source>
        <dbReference type="ARBA" id="ARBA00022448"/>
    </source>
</evidence>
<evidence type="ECO:0000256" key="3">
    <source>
        <dbReference type="ARBA" id="ARBA00022475"/>
    </source>
</evidence>
<dbReference type="Proteomes" id="UP000647416">
    <property type="component" value="Unassembled WGS sequence"/>
</dbReference>
<name>A0A926INH5_9FIRM</name>
<dbReference type="GO" id="GO:0005886">
    <property type="term" value="C:plasma membrane"/>
    <property type="evidence" value="ECO:0007669"/>
    <property type="project" value="UniProtKB-SubCell"/>
</dbReference>
<comment type="caution">
    <text evidence="9">The sequence shown here is derived from an EMBL/GenBank/DDBJ whole genome shotgun (WGS) entry which is preliminary data.</text>
</comment>
<sequence>MRTALKENKKDRFKKTGFQKHTVSQCYVLLLPEILGLLLFTLYPMLWAMKKSWFFYTGTKTMQKFVGWDNFIGVFKDTTYWTTWLTTLKFMVYKLPFELPLAMVIALMLNKKIKGSGFFRSVYYLPNVISIAIIGLIFSNMFDYFGFINANLIKLGIIGSEISWLSTTRGAMTVLIIGAVWNTFGVNVMYFLAALSNVPEEMYEAARLDGAGRFTVFFKITLPMMAPVLQTIILLALNGSLHTSDYILVTTNGAPGGTTFTVMSYIVNQFVPGFASNSVNIGYGCAMSLITSVFMCIFAIIYMKLSKRMENVY</sequence>
<evidence type="ECO:0000259" key="8">
    <source>
        <dbReference type="PROSITE" id="PS50928"/>
    </source>
</evidence>
<dbReference type="PANTHER" id="PTHR30193:SF37">
    <property type="entry name" value="INNER MEMBRANE ABC TRANSPORTER PERMEASE PROTEIN YCJO"/>
    <property type="match status" value="1"/>
</dbReference>
<reference evidence="9" key="1">
    <citation type="submission" date="2020-08" db="EMBL/GenBank/DDBJ databases">
        <title>Genome public.</title>
        <authorList>
            <person name="Liu C."/>
            <person name="Sun Q."/>
        </authorList>
    </citation>
    <scope>NUCLEOTIDE SEQUENCE</scope>
    <source>
        <strain evidence="9">NSJ-50</strain>
    </source>
</reference>
<dbReference type="RefSeq" id="WP_262432469.1">
    <property type="nucleotide sequence ID" value="NZ_JACRTE010000015.1"/>
</dbReference>
<keyword evidence="3" id="KW-1003">Cell membrane</keyword>
<dbReference type="SUPFAM" id="SSF161098">
    <property type="entry name" value="MetI-like"/>
    <property type="match status" value="1"/>
</dbReference>
<dbReference type="AlphaFoldDB" id="A0A926INH5"/>
<feature type="transmembrane region" description="Helical" evidence="7">
    <location>
        <begin position="122"/>
        <end position="142"/>
    </location>
</feature>
<feature type="transmembrane region" description="Helical" evidence="7">
    <location>
        <begin position="21"/>
        <end position="46"/>
    </location>
</feature>
<evidence type="ECO:0000256" key="5">
    <source>
        <dbReference type="ARBA" id="ARBA00022989"/>
    </source>
</evidence>
<dbReference type="Gene3D" id="1.10.3720.10">
    <property type="entry name" value="MetI-like"/>
    <property type="match status" value="1"/>
</dbReference>
<feature type="transmembrane region" description="Helical" evidence="7">
    <location>
        <begin position="281"/>
        <end position="303"/>
    </location>
</feature>
<protein>
    <submittedName>
        <fullName evidence="9">Sugar ABC transporter permease</fullName>
    </submittedName>
</protein>